<keyword evidence="1" id="KW-0472">Membrane</keyword>
<feature type="transmembrane region" description="Helical" evidence="1">
    <location>
        <begin position="103"/>
        <end position="124"/>
    </location>
</feature>
<keyword evidence="1" id="KW-0812">Transmembrane</keyword>
<comment type="caution">
    <text evidence="2">The sequence shown here is derived from an EMBL/GenBank/DDBJ whole genome shotgun (WGS) entry which is preliminary data.</text>
</comment>
<keyword evidence="1" id="KW-1133">Transmembrane helix</keyword>
<feature type="transmembrane region" description="Helical" evidence="1">
    <location>
        <begin position="136"/>
        <end position="157"/>
    </location>
</feature>
<feature type="transmembrane region" description="Helical" evidence="1">
    <location>
        <begin position="6"/>
        <end position="32"/>
    </location>
</feature>
<dbReference type="AlphaFoldDB" id="A0A5J4L6Q3"/>
<dbReference type="EMBL" id="BLAB01000001">
    <property type="protein sequence ID" value="GER93839.1"/>
    <property type="molecule type" value="Genomic_DNA"/>
</dbReference>
<protein>
    <submittedName>
        <fullName evidence="2">Uncharacterized protein</fullName>
    </submittedName>
</protein>
<reference evidence="2" key="1">
    <citation type="submission" date="2019-10" db="EMBL/GenBank/DDBJ databases">
        <title>Metagenomic sequencing of thiosulfate-disproportionating enrichment culture.</title>
        <authorList>
            <person name="Umezawa K."/>
            <person name="Kojima H."/>
            <person name="Fukui M."/>
        </authorList>
    </citation>
    <scope>NUCLEOTIDE SEQUENCE</scope>
    <source>
        <strain evidence="2">45J</strain>
    </source>
</reference>
<feature type="transmembrane region" description="Helical" evidence="1">
    <location>
        <begin position="216"/>
        <end position="243"/>
    </location>
</feature>
<feature type="transmembrane region" description="Helical" evidence="1">
    <location>
        <begin position="52"/>
        <end position="74"/>
    </location>
</feature>
<feature type="transmembrane region" description="Helical" evidence="1">
    <location>
        <begin position="304"/>
        <end position="324"/>
    </location>
</feature>
<sequence length="333" mass="37554">MVINPAIVALLLSSLIISSMLCYAAFFAIEVIKKWNITSGSEVQINLERKTYLISTIVSYAFAFEVMSFFLFIYTSDDLHNMFVGAMCAAGTLNVNPYGYPTLIFKIINFMLAGVWLIMNYTDNRGYDYPLIKKKYAFILFITPLVLVETVLQSIYFLSMRAEVITSCCGALFGVQREGLLSSMASAPPVYAMAVFYGLNFLTIAQGIYTQLKDRGFYLFSLMSVLFFIVSVISLISFISPYFYQLPTHNCPFCILQKEYNYIGYPLYISLFIGTMAAIGASIIAPYRKSESLKDIIPLIKKRLIATTLLCYIIFTGIASYPIIFSDFRLSLP</sequence>
<proteinExistence type="predicted"/>
<organism evidence="2">
    <name type="scientific">hot springs metagenome</name>
    <dbReference type="NCBI Taxonomy" id="433727"/>
    <lineage>
        <taxon>unclassified sequences</taxon>
        <taxon>metagenomes</taxon>
        <taxon>ecological metagenomes</taxon>
    </lineage>
</organism>
<evidence type="ECO:0000313" key="2">
    <source>
        <dbReference type="EMBL" id="GER93839.1"/>
    </source>
</evidence>
<gene>
    <name evidence="2" type="ORF">A45J_1595</name>
</gene>
<name>A0A5J4L6Q3_9ZZZZ</name>
<feature type="transmembrane region" description="Helical" evidence="1">
    <location>
        <begin position="263"/>
        <end position="284"/>
    </location>
</feature>
<accession>A0A5J4L6Q3</accession>
<feature type="transmembrane region" description="Helical" evidence="1">
    <location>
        <begin position="190"/>
        <end position="209"/>
    </location>
</feature>
<evidence type="ECO:0000256" key="1">
    <source>
        <dbReference type="SAM" id="Phobius"/>
    </source>
</evidence>